<dbReference type="Proteomes" id="UP000321595">
    <property type="component" value="Chromosome"/>
</dbReference>
<dbReference type="Gene3D" id="3.40.390.10">
    <property type="entry name" value="Collagenase (Catalytic Domain)"/>
    <property type="match status" value="1"/>
</dbReference>
<protein>
    <submittedName>
        <fullName evidence="1">Uncharacterized protein</fullName>
    </submittedName>
</protein>
<dbReference type="RefSeq" id="WP_146962281.1">
    <property type="nucleotide sequence ID" value="NZ_CP042467.1"/>
</dbReference>
<sequence length="585" mass="62451">MDLKTMYTSRCAVLLTLILTACGGDEPELAPIVYGADDGDSCTTAADCAGDSCLQDFSGWPQGYCTTTDCLADGCTGEGAVCLALDAVQSMCFQSCSTGQDCRTGYACEIVAGTRVCKTPSTDGPSPGDPGSACERAEDCNSGQICETALPGGYCTSRDCETCPGNSTCAQTPAGTLCAATCEGTRDCRPGYICDDDWGGSFCVPFDAPAPNVTFEETSEALGITCNAVQVGQDGDKYRWEIEYTVDATWTGYTLVPMVRTGRVDVGSVIGPEENIDLINDYIHHNLRAVDEPLDNYEPVGIYKTVSYDWPFMVPYSPARQNLVQAGNHTLRVTTDGDTPCLYILPSNPQAARLDLNIHLFGVPGINASNAQANADVQEVLDGVNTIFEKAGLQLGDVRFYDPDRESLERYQIVRGFPDLRKISALGQPRGPSLDEHLSVDVFWVEDILVGQTSGLILGLSAGVPGPPGMHGNANNGLIFRLADLGQDNAFVAQIMAHELGHYLGLRHTTETLHNGTDEASVFFKTMVDTQDPLDDTPVCSNVQFQGFGCPDAGNLMFPAVGGSTADIEISEQQAAVLKLNPFVK</sequence>
<dbReference type="OrthoDB" id="5526683at2"/>
<proteinExistence type="predicted"/>
<evidence type="ECO:0000313" key="1">
    <source>
        <dbReference type="EMBL" id="QED29158.1"/>
    </source>
</evidence>
<dbReference type="GO" id="GO:0008237">
    <property type="term" value="F:metallopeptidase activity"/>
    <property type="evidence" value="ECO:0007669"/>
    <property type="project" value="InterPro"/>
</dbReference>
<keyword evidence="2" id="KW-1185">Reference proteome</keyword>
<dbReference type="KEGG" id="bbae:FRD01_18305"/>
<reference evidence="1 2" key="1">
    <citation type="submission" date="2019-08" db="EMBL/GenBank/DDBJ databases">
        <authorList>
            <person name="Liang Q."/>
        </authorList>
    </citation>
    <scope>NUCLEOTIDE SEQUENCE [LARGE SCALE GENOMIC DNA]</scope>
    <source>
        <strain evidence="1 2">V1718</strain>
    </source>
</reference>
<dbReference type="InterPro" id="IPR024079">
    <property type="entry name" value="MetalloPept_cat_dom_sf"/>
</dbReference>
<dbReference type="AlphaFoldDB" id="A0A5B8XW43"/>
<accession>A0A5B8XW43</accession>
<gene>
    <name evidence="1" type="ORF">FRD01_18305</name>
</gene>
<dbReference type="SUPFAM" id="SSF55486">
    <property type="entry name" value="Metalloproteases ('zincins'), catalytic domain"/>
    <property type="match status" value="1"/>
</dbReference>
<dbReference type="EMBL" id="CP042467">
    <property type="protein sequence ID" value="QED29158.1"/>
    <property type="molecule type" value="Genomic_DNA"/>
</dbReference>
<name>A0A5B8XW43_9DELT</name>
<dbReference type="PROSITE" id="PS51257">
    <property type="entry name" value="PROKAR_LIPOPROTEIN"/>
    <property type="match status" value="1"/>
</dbReference>
<organism evidence="1 2">
    <name type="scientific">Microvenator marinus</name>
    <dbReference type="NCBI Taxonomy" id="2600177"/>
    <lineage>
        <taxon>Bacteria</taxon>
        <taxon>Deltaproteobacteria</taxon>
        <taxon>Bradymonadales</taxon>
        <taxon>Microvenatoraceae</taxon>
        <taxon>Microvenator</taxon>
    </lineage>
</organism>
<evidence type="ECO:0000313" key="2">
    <source>
        <dbReference type="Proteomes" id="UP000321595"/>
    </source>
</evidence>